<dbReference type="InterPro" id="IPR050553">
    <property type="entry name" value="Thioredoxin_ResA/DsbE_sf"/>
</dbReference>
<feature type="domain" description="Thioredoxin" evidence="1">
    <location>
        <begin position="28"/>
        <end position="166"/>
    </location>
</feature>
<dbReference type="CDD" id="cd02966">
    <property type="entry name" value="TlpA_like_family"/>
    <property type="match status" value="1"/>
</dbReference>
<dbReference type="SUPFAM" id="SSF52833">
    <property type="entry name" value="Thioredoxin-like"/>
    <property type="match status" value="1"/>
</dbReference>
<dbReference type="InterPro" id="IPR036249">
    <property type="entry name" value="Thioredoxin-like_sf"/>
</dbReference>
<dbReference type="RefSeq" id="WP_018499015.1">
    <property type="nucleotide sequence ID" value="NZ_AP019829.2"/>
</dbReference>
<evidence type="ECO:0000313" key="3">
    <source>
        <dbReference type="EMBL" id="BBM50355.1"/>
    </source>
</evidence>
<dbReference type="GeneID" id="84804870"/>
<name>A0A134ANB9_9FUSO</name>
<dbReference type="PANTHER" id="PTHR42852:SF13">
    <property type="entry name" value="PROTEIN DIPZ"/>
    <property type="match status" value="1"/>
</dbReference>
<dbReference type="Proteomes" id="UP000321501">
    <property type="component" value="Chromosome"/>
</dbReference>
<dbReference type="PANTHER" id="PTHR42852">
    <property type="entry name" value="THIOL:DISULFIDE INTERCHANGE PROTEIN DSBE"/>
    <property type="match status" value="1"/>
</dbReference>
<evidence type="ECO:0000313" key="5">
    <source>
        <dbReference type="Proteomes" id="UP000070483"/>
    </source>
</evidence>
<dbReference type="GO" id="GO:0016209">
    <property type="term" value="F:antioxidant activity"/>
    <property type="evidence" value="ECO:0007669"/>
    <property type="project" value="InterPro"/>
</dbReference>
<evidence type="ECO:0000259" key="1">
    <source>
        <dbReference type="PROSITE" id="PS51352"/>
    </source>
</evidence>
<evidence type="ECO:0000313" key="4">
    <source>
        <dbReference type="EMBL" id="KXB69193.1"/>
    </source>
</evidence>
<dbReference type="STRING" id="157687.HMPREF3180_00440"/>
<reference evidence="4" key="2">
    <citation type="submission" date="2016-01" db="EMBL/GenBank/DDBJ databases">
        <authorList>
            <person name="Oliw E.H."/>
        </authorList>
    </citation>
    <scope>NUCLEOTIDE SEQUENCE [LARGE SCALE GENOMIC DNA]</scope>
    <source>
        <strain evidence="4">KA00185</strain>
    </source>
</reference>
<accession>A0A134ANB9</accession>
<organism evidence="4 5">
    <name type="scientific">Leptotrichia wadei</name>
    <dbReference type="NCBI Taxonomy" id="157687"/>
    <lineage>
        <taxon>Bacteria</taxon>
        <taxon>Fusobacteriati</taxon>
        <taxon>Fusobacteriota</taxon>
        <taxon>Fusobacteriia</taxon>
        <taxon>Fusobacteriales</taxon>
        <taxon>Leptotrichiaceae</taxon>
        <taxon>Leptotrichia</taxon>
    </lineage>
</organism>
<dbReference type="PROSITE" id="PS51352">
    <property type="entry name" value="THIOREDOXIN_2"/>
    <property type="match status" value="1"/>
</dbReference>
<dbReference type="EMBL" id="AP019835">
    <property type="protein sequence ID" value="BBM50355.1"/>
    <property type="molecule type" value="Genomic_DNA"/>
</dbReference>
<dbReference type="EMBL" id="AP019834">
    <property type="protein sequence ID" value="BBM48023.1"/>
    <property type="molecule type" value="Genomic_DNA"/>
</dbReference>
<dbReference type="Pfam" id="PF00578">
    <property type="entry name" value="AhpC-TSA"/>
    <property type="match status" value="1"/>
</dbReference>
<keyword evidence="5" id="KW-1185">Reference proteome</keyword>
<evidence type="ECO:0000313" key="2">
    <source>
        <dbReference type="EMBL" id="BBM48023.1"/>
    </source>
</evidence>
<evidence type="ECO:0000313" key="6">
    <source>
        <dbReference type="Proteomes" id="UP000321397"/>
    </source>
</evidence>
<dbReference type="Proteomes" id="UP000070483">
    <property type="component" value="Unassembled WGS sequence"/>
</dbReference>
<dbReference type="Gene3D" id="3.40.30.10">
    <property type="entry name" value="Glutaredoxin"/>
    <property type="match status" value="1"/>
</dbReference>
<protein>
    <submittedName>
        <fullName evidence="2">Alkyl hydroperoxide reductase/thiol specific antioxidant/Mal allergen</fullName>
    </submittedName>
    <submittedName>
        <fullName evidence="4">Antioxidant, AhpC/TSA family</fullName>
    </submittedName>
</protein>
<sequence length="166" mass="19050">MKKILLIISMFMVFMIGYGKEKALDVNMEAGAKIPSFQLRDFSGKYTNSRKIFNNGKPTLLVLAAEWCPYCRSELPDVQKFYEENKDNVNVVVVFTRRKTNLSETKKYAEESKFTFPVYYDADDSIMKGFKANSIPYNIKIENSKIQEILGGTMQYDAIKSAFGIE</sequence>
<dbReference type="InterPro" id="IPR000866">
    <property type="entry name" value="AhpC/TSA"/>
</dbReference>
<dbReference type="OrthoDB" id="9813820at2"/>
<dbReference type="GO" id="GO:0016491">
    <property type="term" value="F:oxidoreductase activity"/>
    <property type="evidence" value="ECO:0007669"/>
    <property type="project" value="InterPro"/>
</dbReference>
<evidence type="ECO:0000313" key="7">
    <source>
        <dbReference type="Proteomes" id="UP000321501"/>
    </source>
</evidence>
<reference evidence="2 6" key="3">
    <citation type="submission" date="2019-07" db="EMBL/GenBank/DDBJ databases">
        <title>Complete Genome Sequence of Leptotrichia wadei Strain JMUB3933.</title>
        <authorList>
            <person name="Watanabe S."/>
            <person name="Cui L."/>
        </authorList>
    </citation>
    <scope>NUCLEOTIDE SEQUENCE [LARGE SCALE GENOMIC DNA]</scope>
    <source>
        <strain evidence="2 6">JMUB3933</strain>
    </source>
</reference>
<dbReference type="EMBL" id="LSDD01000030">
    <property type="protein sequence ID" value="KXB69193.1"/>
    <property type="molecule type" value="Genomic_DNA"/>
</dbReference>
<dbReference type="PATRIC" id="fig|157687.3.peg.442"/>
<reference evidence="3 7" key="4">
    <citation type="submission" date="2019-07" db="EMBL/GenBank/DDBJ databases">
        <title>Complete Genome Sequence of Leptotrichia wadei Strain JMUB3934.</title>
        <authorList>
            <person name="Watanabe S."/>
            <person name="Cui L."/>
        </authorList>
    </citation>
    <scope>NUCLEOTIDE SEQUENCE [LARGE SCALE GENOMIC DNA]</scope>
    <source>
        <strain evidence="3 7">JMUB3934</strain>
    </source>
</reference>
<dbReference type="AlphaFoldDB" id="A0A134ANB9"/>
<dbReference type="Proteomes" id="UP000321397">
    <property type="component" value="Chromosome"/>
</dbReference>
<dbReference type="InterPro" id="IPR013766">
    <property type="entry name" value="Thioredoxin_domain"/>
</dbReference>
<gene>
    <name evidence="4" type="ORF">HMPREF3180_00440</name>
    <name evidence="2" type="ORF">JMUB3933_1527</name>
    <name evidence="3" type="ORF">JMUB3934_1655</name>
</gene>
<reference evidence="5" key="1">
    <citation type="submission" date="2016-01" db="EMBL/GenBank/DDBJ databases">
        <authorList>
            <person name="Mitreva M."/>
            <person name="Pepin K.H."/>
            <person name="Mihindukulasuriya K.A."/>
            <person name="Fulton R."/>
            <person name="Fronick C."/>
            <person name="O'Laughlin M."/>
            <person name="Miner T."/>
            <person name="Herter B."/>
            <person name="Rosa B.A."/>
            <person name="Cordes M."/>
            <person name="Tomlinson C."/>
            <person name="Wollam A."/>
            <person name="Palsikar V.B."/>
            <person name="Mardis E.R."/>
            <person name="Wilson R.K."/>
        </authorList>
    </citation>
    <scope>NUCLEOTIDE SEQUENCE [LARGE SCALE GENOMIC DNA]</scope>
    <source>
        <strain evidence="5">KA00185</strain>
    </source>
</reference>
<proteinExistence type="predicted"/>